<evidence type="ECO:0000313" key="15">
    <source>
        <dbReference type="EMBL" id="MPQ60695.1"/>
    </source>
</evidence>
<evidence type="ECO:0000256" key="2">
    <source>
        <dbReference type="ARBA" id="ARBA00022448"/>
    </source>
</evidence>
<evidence type="ECO:0000256" key="5">
    <source>
        <dbReference type="ARBA" id="ARBA00022692"/>
    </source>
</evidence>
<evidence type="ECO:0000313" key="16">
    <source>
        <dbReference type="Proteomes" id="UP000342249"/>
    </source>
</evidence>
<keyword evidence="4 13" id="KW-0138">CF(0)</keyword>
<accession>A0A5N7II92</accession>
<dbReference type="InterPro" id="IPR002146">
    <property type="entry name" value="ATP_synth_b/b'su_bac/chlpt"/>
</dbReference>
<evidence type="ECO:0000256" key="14">
    <source>
        <dbReference type="RuleBase" id="RU003848"/>
    </source>
</evidence>
<dbReference type="RefSeq" id="WP_152749739.1">
    <property type="nucleotide sequence ID" value="NZ_SPSE01000008.1"/>
</dbReference>
<evidence type="ECO:0000256" key="7">
    <source>
        <dbReference type="ARBA" id="ARBA00022989"/>
    </source>
</evidence>
<dbReference type="GO" id="GO:0046961">
    <property type="term" value="F:proton-transporting ATPase activity, rotational mechanism"/>
    <property type="evidence" value="ECO:0007669"/>
    <property type="project" value="TreeGrafter"/>
</dbReference>
<comment type="similarity">
    <text evidence="1 13 14">Belongs to the ATPase B chain family.</text>
</comment>
<evidence type="ECO:0000256" key="11">
    <source>
        <dbReference type="ARBA" id="ARBA00025198"/>
    </source>
</evidence>
<dbReference type="EMBL" id="SPSF01000008">
    <property type="protein sequence ID" value="MPQ60695.1"/>
    <property type="molecule type" value="Genomic_DNA"/>
</dbReference>
<dbReference type="Pfam" id="PF00430">
    <property type="entry name" value="ATP-synt_B"/>
    <property type="match status" value="1"/>
</dbReference>
<keyword evidence="5 13" id="KW-0812">Transmembrane</keyword>
<evidence type="ECO:0000256" key="13">
    <source>
        <dbReference type="HAMAP-Rule" id="MF_01398"/>
    </source>
</evidence>
<dbReference type="Proteomes" id="UP000342249">
    <property type="component" value="Unassembled WGS sequence"/>
</dbReference>
<evidence type="ECO:0000256" key="8">
    <source>
        <dbReference type="ARBA" id="ARBA00023065"/>
    </source>
</evidence>
<protein>
    <recommendedName>
        <fullName evidence="13">ATP synthase subunit b</fullName>
    </recommendedName>
    <alternativeName>
        <fullName evidence="13">ATP synthase F(0) sector subunit b</fullName>
    </alternativeName>
    <alternativeName>
        <fullName evidence="13">ATPase subunit I</fullName>
    </alternativeName>
    <alternativeName>
        <fullName evidence="13">F-type ATPase subunit b</fullName>
        <shortName evidence="13">F-ATPase subunit b</shortName>
    </alternativeName>
</protein>
<dbReference type="CDD" id="cd06503">
    <property type="entry name" value="ATP-synt_Fo_b"/>
    <property type="match status" value="1"/>
</dbReference>
<gene>
    <name evidence="13" type="primary">atpF</name>
    <name evidence="15" type="ORF">E4V82_00980</name>
</gene>
<evidence type="ECO:0000256" key="4">
    <source>
        <dbReference type="ARBA" id="ARBA00022547"/>
    </source>
</evidence>
<dbReference type="HAMAP" id="MF_01398">
    <property type="entry name" value="ATP_synth_b_bprime"/>
    <property type="match status" value="1"/>
</dbReference>
<keyword evidence="6 13" id="KW-0375">Hydrogen ion transport</keyword>
<evidence type="ECO:0000256" key="6">
    <source>
        <dbReference type="ARBA" id="ARBA00022781"/>
    </source>
</evidence>
<keyword evidence="8 13" id="KW-0406">Ion transport</keyword>
<comment type="caution">
    <text evidence="15">The sequence shown here is derived from an EMBL/GenBank/DDBJ whole genome shotgun (WGS) entry which is preliminary data.</text>
</comment>
<evidence type="ECO:0000256" key="10">
    <source>
        <dbReference type="ARBA" id="ARBA00023310"/>
    </source>
</evidence>
<dbReference type="InterPro" id="IPR050059">
    <property type="entry name" value="ATP_synthase_B_chain"/>
</dbReference>
<keyword evidence="10 13" id="KW-0066">ATP synthesis</keyword>
<evidence type="ECO:0000256" key="12">
    <source>
        <dbReference type="ARBA" id="ARBA00037847"/>
    </source>
</evidence>
<dbReference type="GO" id="GO:0012505">
    <property type="term" value="C:endomembrane system"/>
    <property type="evidence" value="ECO:0007669"/>
    <property type="project" value="UniProtKB-SubCell"/>
</dbReference>
<keyword evidence="3 13" id="KW-1003">Cell membrane</keyword>
<name>A0A5N7II92_9CLOT</name>
<sequence>MNLTIELQKIIWTIINFIVLGLILRHFFIKPVNKIMDDRKNGINTSIKNAKDNEEKAENSRIEKDKLLHDSKSKGREIVEEYKVKAQNISQEIIDDAKKESVTLMDRSRVEIEREKEKAASEIQKQVIDLSLILSERALEKHIDEKEHRKLIEDFIVKVGS</sequence>
<dbReference type="GO" id="GO:0005886">
    <property type="term" value="C:plasma membrane"/>
    <property type="evidence" value="ECO:0007669"/>
    <property type="project" value="UniProtKB-SubCell"/>
</dbReference>
<feature type="transmembrane region" description="Helical" evidence="13">
    <location>
        <begin position="12"/>
        <end position="29"/>
    </location>
</feature>
<evidence type="ECO:0000256" key="3">
    <source>
        <dbReference type="ARBA" id="ARBA00022475"/>
    </source>
</evidence>
<organism evidence="15 16">
    <name type="scientific">Clostridium estertheticum</name>
    <dbReference type="NCBI Taxonomy" id="238834"/>
    <lineage>
        <taxon>Bacteria</taxon>
        <taxon>Bacillati</taxon>
        <taxon>Bacillota</taxon>
        <taxon>Clostridia</taxon>
        <taxon>Eubacteriales</taxon>
        <taxon>Clostridiaceae</taxon>
        <taxon>Clostridium</taxon>
    </lineage>
</organism>
<dbReference type="PANTHER" id="PTHR33445">
    <property type="entry name" value="ATP SYNTHASE SUBUNIT B', CHLOROPLASTIC"/>
    <property type="match status" value="1"/>
</dbReference>
<comment type="subcellular location">
    <subcellularLocation>
        <location evidence="13">Cell membrane</location>
        <topology evidence="13">Single-pass membrane protein</topology>
    </subcellularLocation>
    <subcellularLocation>
        <location evidence="12">Endomembrane system</location>
        <topology evidence="12">Single-pass membrane protein</topology>
    </subcellularLocation>
</comment>
<evidence type="ECO:0000256" key="9">
    <source>
        <dbReference type="ARBA" id="ARBA00023136"/>
    </source>
</evidence>
<dbReference type="PANTHER" id="PTHR33445:SF1">
    <property type="entry name" value="ATP SYNTHASE SUBUNIT B"/>
    <property type="match status" value="1"/>
</dbReference>
<dbReference type="NCBIfam" id="TIGR01144">
    <property type="entry name" value="ATP_synt_b"/>
    <property type="match status" value="1"/>
</dbReference>
<dbReference type="NCBIfam" id="NF009992">
    <property type="entry name" value="PRK13461.1"/>
    <property type="match status" value="1"/>
</dbReference>
<dbReference type="GO" id="GO:0045259">
    <property type="term" value="C:proton-transporting ATP synthase complex"/>
    <property type="evidence" value="ECO:0007669"/>
    <property type="project" value="UniProtKB-KW"/>
</dbReference>
<comment type="function">
    <text evidence="13">Component of the F(0) channel, it forms part of the peripheral stalk, linking F(1) to F(0).</text>
</comment>
<dbReference type="GO" id="GO:0046933">
    <property type="term" value="F:proton-transporting ATP synthase activity, rotational mechanism"/>
    <property type="evidence" value="ECO:0007669"/>
    <property type="project" value="UniProtKB-UniRule"/>
</dbReference>
<proteinExistence type="inferred from homology"/>
<keyword evidence="2 13" id="KW-0813">Transport</keyword>
<dbReference type="InterPro" id="IPR005864">
    <property type="entry name" value="ATP_synth_F0_bsu_bac"/>
</dbReference>
<keyword evidence="9 13" id="KW-0472">Membrane</keyword>
<dbReference type="AlphaFoldDB" id="A0A5N7II92"/>
<comment type="function">
    <text evidence="11 13">F(1)F(0) ATP synthase produces ATP from ADP in the presence of a proton or sodium gradient. F-type ATPases consist of two structural domains, F(1) containing the extramembraneous catalytic core and F(0) containing the membrane proton channel, linked together by a central stalk and a peripheral stalk. During catalysis, ATP synthesis in the catalytic domain of F(1) is coupled via a rotary mechanism of the central stalk subunits to proton translocation.</text>
</comment>
<comment type="subunit">
    <text evidence="13">F-type ATPases have 2 components, F(1) - the catalytic core - and F(0) - the membrane proton channel. F(1) has five subunits: alpha(3), beta(3), gamma(1), delta(1), epsilon(1). F(0) has three main subunits: a(1), b(2) and c(10-14). The alpha and beta chains form an alternating ring which encloses part of the gamma chain. F(1) is attached to F(0) by a central stalk formed by the gamma and epsilon chains, while a peripheral stalk is formed by the delta and b chains.</text>
</comment>
<keyword evidence="7 13" id="KW-1133">Transmembrane helix</keyword>
<evidence type="ECO:0000256" key="1">
    <source>
        <dbReference type="ARBA" id="ARBA00005513"/>
    </source>
</evidence>
<reference evidence="15" key="1">
    <citation type="journal article" date="2019" name="Lett. Appl. Microbiol.">
        <title>A case of 'blown pack' spoilage of vacuum-packaged pork likely associated with Clostridium estertheticum in Canada.</title>
        <authorList>
            <person name="Zhang P."/>
            <person name="Ward P."/>
            <person name="McMullen L.M."/>
            <person name="Yang X."/>
        </authorList>
    </citation>
    <scope>NUCLEOTIDE SEQUENCE [LARGE SCALE GENOMIC DNA]</scope>
    <source>
        <strain evidence="15">MA19</strain>
    </source>
</reference>